<proteinExistence type="predicted"/>
<dbReference type="AlphaFoldDB" id="A0A7J0EJT1"/>
<keyword evidence="1" id="KW-0472">Membrane</keyword>
<keyword evidence="1" id="KW-1133">Transmembrane helix</keyword>
<name>A0A7J0EJT1_9ERIC</name>
<evidence type="ECO:0000313" key="2">
    <source>
        <dbReference type="EMBL" id="GFY86725.1"/>
    </source>
</evidence>
<keyword evidence="1" id="KW-0812">Transmembrane</keyword>
<dbReference type="Proteomes" id="UP000585474">
    <property type="component" value="Unassembled WGS sequence"/>
</dbReference>
<accession>A0A7J0EJT1</accession>
<evidence type="ECO:0008006" key="4">
    <source>
        <dbReference type="Google" id="ProtNLM"/>
    </source>
</evidence>
<comment type="caution">
    <text evidence="2">The sequence shown here is derived from an EMBL/GenBank/DDBJ whole genome shotgun (WGS) entry which is preliminary data.</text>
</comment>
<evidence type="ECO:0000313" key="3">
    <source>
        <dbReference type="Proteomes" id="UP000585474"/>
    </source>
</evidence>
<protein>
    <recommendedName>
        <fullName evidence="4">Transmembrane protein</fullName>
    </recommendedName>
</protein>
<dbReference type="PANTHER" id="PTHR31170">
    <property type="entry name" value="BNAC04G53230D PROTEIN"/>
    <property type="match status" value="1"/>
</dbReference>
<dbReference type="OrthoDB" id="658695at2759"/>
<keyword evidence="3" id="KW-1185">Reference proteome</keyword>
<dbReference type="EMBL" id="BJWL01000005">
    <property type="protein sequence ID" value="GFY86725.1"/>
    <property type="molecule type" value="Genomic_DNA"/>
</dbReference>
<gene>
    <name evidence="2" type="ORF">Acr_05g0003640</name>
</gene>
<evidence type="ECO:0000256" key="1">
    <source>
        <dbReference type="SAM" id="Phobius"/>
    </source>
</evidence>
<dbReference type="PANTHER" id="PTHR31170:SF18">
    <property type="entry name" value="(WILD MALAYSIAN BANANA) HYPOTHETICAL PROTEIN"/>
    <property type="match status" value="1"/>
</dbReference>
<reference evidence="2 3" key="1">
    <citation type="submission" date="2019-07" db="EMBL/GenBank/DDBJ databases">
        <title>De Novo Assembly of kiwifruit Actinidia rufa.</title>
        <authorList>
            <person name="Sugita-Konishi S."/>
            <person name="Sato K."/>
            <person name="Mori E."/>
            <person name="Abe Y."/>
            <person name="Kisaki G."/>
            <person name="Hamano K."/>
            <person name="Suezawa K."/>
            <person name="Otani M."/>
            <person name="Fukuda T."/>
            <person name="Manabe T."/>
            <person name="Gomi K."/>
            <person name="Tabuchi M."/>
            <person name="Akimitsu K."/>
            <person name="Kataoka I."/>
        </authorList>
    </citation>
    <scope>NUCLEOTIDE SEQUENCE [LARGE SCALE GENOMIC DNA]</scope>
    <source>
        <strain evidence="3">cv. Fuchu</strain>
    </source>
</reference>
<dbReference type="InterPro" id="IPR004158">
    <property type="entry name" value="DUF247_pln"/>
</dbReference>
<sequence>MSEWFVRVEEELEGLQDASSLSTTDLAELWHKRCIYKVPNSVKDLNQKAYEPQLVSFGPYHHGKDHLRRMEKHKHRALLHFLKRSNKPLMLYRKCLLDAVQDLIDSYATLDPSWQSDNDSFLQLMILDGCFMLEFLRCKTDGPPNDYVGYDPIFSDHGELHILKVVGHDMLLLENQLPIMVLQKLVAVETGQEAEEAEEHVHRLVCSFLEVDPQTIMKGLHMLDVVRNFLVGMKFPHFRKTKTERTHTNMLDLIGSAMDLYEAGIRFKENETGNVQDISFWDGVLSLPPVLVTNSMESTLLNLIAFEQLHIGAGTEVTNYVFFLGCILKSARDVSLLESQDIIKKAIGSNQDIVEIFKSVSKEISHEHEDQLDQVYEQIIMYRSKPFNRLRTHIVHAYHVSTQWSPWAYWSIIAAILLFTISVLQTVYTIYPYYHPNK</sequence>
<feature type="transmembrane region" description="Helical" evidence="1">
    <location>
        <begin position="407"/>
        <end position="431"/>
    </location>
</feature>
<organism evidence="2 3">
    <name type="scientific">Actinidia rufa</name>
    <dbReference type="NCBI Taxonomy" id="165716"/>
    <lineage>
        <taxon>Eukaryota</taxon>
        <taxon>Viridiplantae</taxon>
        <taxon>Streptophyta</taxon>
        <taxon>Embryophyta</taxon>
        <taxon>Tracheophyta</taxon>
        <taxon>Spermatophyta</taxon>
        <taxon>Magnoliopsida</taxon>
        <taxon>eudicotyledons</taxon>
        <taxon>Gunneridae</taxon>
        <taxon>Pentapetalae</taxon>
        <taxon>asterids</taxon>
        <taxon>Ericales</taxon>
        <taxon>Actinidiaceae</taxon>
        <taxon>Actinidia</taxon>
    </lineage>
</organism>
<dbReference type="Pfam" id="PF03140">
    <property type="entry name" value="DUF247"/>
    <property type="match status" value="1"/>
</dbReference>